<feature type="region of interest" description="Disordered" evidence="1">
    <location>
        <begin position="50"/>
        <end position="69"/>
    </location>
</feature>
<proteinExistence type="predicted"/>
<dbReference type="PROSITE" id="PS51257">
    <property type="entry name" value="PROKAR_LIPOPROTEIN"/>
    <property type="match status" value="1"/>
</dbReference>
<dbReference type="RefSeq" id="WP_143017402.1">
    <property type="nucleotide sequence ID" value="NZ_FNFO01000009.1"/>
</dbReference>
<feature type="chain" id="PRO_5011438508" evidence="2">
    <location>
        <begin position="27"/>
        <end position="69"/>
    </location>
</feature>
<reference evidence="3 4" key="1">
    <citation type="submission" date="2016-10" db="EMBL/GenBank/DDBJ databases">
        <authorList>
            <person name="de Groot N.N."/>
        </authorList>
    </citation>
    <scope>NUCLEOTIDE SEQUENCE [LARGE SCALE GENOMIC DNA]</scope>
    <source>
        <strain evidence="3 4">DSM 25186</strain>
    </source>
</reference>
<feature type="signal peptide" evidence="2">
    <location>
        <begin position="1"/>
        <end position="26"/>
    </location>
</feature>
<dbReference type="EMBL" id="FNFO01000009">
    <property type="protein sequence ID" value="SDL97858.1"/>
    <property type="molecule type" value="Genomic_DNA"/>
</dbReference>
<dbReference type="Proteomes" id="UP000198510">
    <property type="component" value="Unassembled WGS sequence"/>
</dbReference>
<name>A0A1G9PGG0_9BACT</name>
<organism evidence="3 4">
    <name type="scientific">Catalinimonas alkaloidigena</name>
    <dbReference type="NCBI Taxonomy" id="1075417"/>
    <lineage>
        <taxon>Bacteria</taxon>
        <taxon>Pseudomonadati</taxon>
        <taxon>Bacteroidota</taxon>
        <taxon>Cytophagia</taxon>
        <taxon>Cytophagales</taxon>
        <taxon>Catalimonadaceae</taxon>
        <taxon>Catalinimonas</taxon>
    </lineage>
</organism>
<evidence type="ECO:0000256" key="1">
    <source>
        <dbReference type="SAM" id="MobiDB-lite"/>
    </source>
</evidence>
<evidence type="ECO:0000256" key="2">
    <source>
        <dbReference type="SAM" id="SignalP"/>
    </source>
</evidence>
<sequence>MKKLAFYALLALTGLGSCTTSHRTQAAHTPPTLHTFAKDQQRLIKPQHTVAAQPPAAHHTFLKSQHSAQ</sequence>
<protein>
    <submittedName>
        <fullName evidence="3">Uncharacterized protein</fullName>
    </submittedName>
</protein>
<accession>A0A1G9PGG0</accession>
<dbReference type="AlphaFoldDB" id="A0A1G9PGG0"/>
<gene>
    <name evidence="3" type="ORF">SAMN05421823_109187</name>
</gene>
<evidence type="ECO:0000313" key="3">
    <source>
        <dbReference type="EMBL" id="SDL97858.1"/>
    </source>
</evidence>
<dbReference type="STRING" id="1075417.SAMN05421823_109187"/>
<keyword evidence="2" id="KW-0732">Signal</keyword>
<keyword evidence="4" id="KW-1185">Reference proteome</keyword>
<evidence type="ECO:0000313" key="4">
    <source>
        <dbReference type="Proteomes" id="UP000198510"/>
    </source>
</evidence>